<dbReference type="HAMAP" id="MF_00225">
    <property type="entry name" value="DHO_dh_type2"/>
    <property type="match status" value="1"/>
</dbReference>
<name>B1X4C5_PAUCH</name>
<keyword evidence="9" id="KW-0472">Membrane</keyword>
<dbReference type="PANTHER" id="PTHR48109:SF4">
    <property type="entry name" value="DIHYDROOROTATE DEHYDROGENASE (QUINONE), MITOCHONDRIAL"/>
    <property type="match status" value="1"/>
</dbReference>
<dbReference type="NCBIfam" id="NF003650">
    <property type="entry name" value="PRK05286.2-3"/>
    <property type="match status" value="1"/>
</dbReference>
<evidence type="ECO:0000256" key="6">
    <source>
        <dbReference type="ARBA" id="ARBA00022630"/>
    </source>
</evidence>
<evidence type="ECO:0000313" key="13">
    <source>
        <dbReference type="EMBL" id="ACB42794.1"/>
    </source>
</evidence>
<dbReference type="CDD" id="cd04738">
    <property type="entry name" value="DHOD_2_like"/>
    <property type="match status" value="1"/>
</dbReference>
<evidence type="ECO:0000256" key="5">
    <source>
        <dbReference type="ARBA" id="ARBA00017599"/>
    </source>
</evidence>
<comment type="subcellular location">
    <subcellularLocation>
        <location evidence="1">Membrane</location>
    </subcellularLocation>
    <subcellularLocation>
        <location evidence="11">Mitochondrion inner membrane</location>
        <topology evidence="11">Single-pass membrane protein</topology>
    </subcellularLocation>
</comment>
<dbReference type="NCBIfam" id="NF003652">
    <property type="entry name" value="PRK05286.2-5"/>
    <property type="match status" value="1"/>
</dbReference>
<dbReference type="Pfam" id="PF01180">
    <property type="entry name" value="DHO_dh"/>
    <property type="match status" value="1"/>
</dbReference>
<evidence type="ECO:0000256" key="1">
    <source>
        <dbReference type="ARBA" id="ARBA00004370"/>
    </source>
</evidence>
<dbReference type="InterPro" id="IPR013785">
    <property type="entry name" value="Aldolase_TIM"/>
</dbReference>
<comment type="catalytic activity">
    <reaction evidence="10 11">
        <text>(S)-dihydroorotate + a quinone = orotate + a quinol</text>
        <dbReference type="Rhea" id="RHEA:30187"/>
        <dbReference type="ChEBI" id="CHEBI:24646"/>
        <dbReference type="ChEBI" id="CHEBI:30839"/>
        <dbReference type="ChEBI" id="CHEBI:30864"/>
        <dbReference type="ChEBI" id="CHEBI:132124"/>
        <dbReference type="EC" id="1.3.5.2"/>
    </reaction>
</comment>
<organism evidence="13">
    <name type="scientific">Paulinella chromatophora</name>
    <dbReference type="NCBI Taxonomy" id="39717"/>
    <lineage>
        <taxon>Eukaryota</taxon>
        <taxon>Sar</taxon>
        <taxon>Rhizaria</taxon>
        <taxon>Cercozoa</taxon>
        <taxon>Imbricatea</taxon>
        <taxon>Silicofilosea</taxon>
        <taxon>Euglyphida</taxon>
        <taxon>Paulinellidae</taxon>
        <taxon>Paulinella</taxon>
    </lineage>
</organism>
<dbReference type="GO" id="GO:0005886">
    <property type="term" value="C:plasma membrane"/>
    <property type="evidence" value="ECO:0007669"/>
    <property type="project" value="TreeGrafter"/>
</dbReference>
<dbReference type="GeneID" id="6482027"/>
<reference evidence="13" key="1">
    <citation type="submission" date="2007-08" db="EMBL/GenBank/DDBJ databases">
        <authorList>
            <person name="Gloeckner G."/>
            <person name="Nowack E."/>
            <person name="Melkonian M."/>
        </authorList>
    </citation>
    <scope>NUCLEOTIDE SEQUENCE</scope>
</reference>
<dbReference type="Gene3D" id="3.20.20.70">
    <property type="entry name" value="Aldolase class I"/>
    <property type="match status" value="1"/>
</dbReference>
<dbReference type="GO" id="GO:0005743">
    <property type="term" value="C:mitochondrial inner membrane"/>
    <property type="evidence" value="ECO:0007669"/>
    <property type="project" value="UniProtKB-SubCell"/>
</dbReference>
<evidence type="ECO:0000256" key="9">
    <source>
        <dbReference type="ARBA" id="ARBA00023136"/>
    </source>
</evidence>
<evidence type="ECO:0000259" key="12">
    <source>
        <dbReference type="Pfam" id="PF01180"/>
    </source>
</evidence>
<dbReference type="NCBIfam" id="TIGR01036">
    <property type="entry name" value="pyrD_sub2"/>
    <property type="match status" value="1"/>
</dbReference>
<dbReference type="GO" id="GO:0044205">
    <property type="term" value="P:'de novo' UMP biosynthetic process"/>
    <property type="evidence" value="ECO:0007669"/>
    <property type="project" value="UniProtKB-UniPathway"/>
</dbReference>
<evidence type="ECO:0000256" key="4">
    <source>
        <dbReference type="ARBA" id="ARBA00012791"/>
    </source>
</evidence>
<keyword evidence="6 11" id="KW-0285">Flavoprotein</keyword>
<dbReference type="InterPro" id="IPR050074">
    <property type="entry name" value="DHO_dehydrogenase"/>
</dbReference>
<keyword evidence="7 11" id="KW-0288">FMN</keyword>
<dbReference type="GO" id="GO:0006207">
    <property type="term" value="P:'de novo' pyrimidine nucleobase biosynthetic process"/>
    <property type="evidence" value="ECO:0007669"/>
    <property type="project" value="InterPro"/>
</dbReference>
<dbReference type="AlphaFoldDB" id="B1X4C5"/>
<comment type="similarity">
    <text evidence="3 11">Belongs to the dihydroorotate dehydrogenase family. Type 2 subfamily.</text>
</comment>
<dbReference type="SUPFAM" id="SSF51395">
    <property type="entry name" value="FMN-linked oxidoreductases"/>
    <property type="match status" value="1"/>
</dbReference>
<evidence type="ECO:0000256" key="2">
    <source>
        <dbReference type="ARBA" id="ARBA00005161"/>
    </source>
</evidence>
<evidence type="ECO:0000256" key="10">
    <source>
        <dbReference type="ARBA" id="ARBA00048639"/>
    </source>
</evidence>
<feature type="domain" description="Dihydroorotate dehydrogenase catalytic" evidence="12">
    <location>
        <begin position="69"/>
        <end position="369"/>
    </location>
</feature>
<dbReference type="RefSeq" id="YP_002049004.1">
    <property type="nucleotide sequence ID" value="NC_011087.1"/>
</dbReference>
<gene>
    <name evidence="13" type="primary">pyrD</name>
    <name evidence="13" type="ordered locus">PCC_0353</name>
</gene>
<reference evidence="13" key="2">
    <citation type="journal article" date="2008" name="Curr. Biol.">
        <title>Chromatophore genome sequence of Paulinella sheds light on acquisition of photosynthesis by eukaryotes.</title>
        <authorList>
            <person name="Nowack E.C.M."/>
            <person name="Melkonian M."/>
            <person name="Gloeckner G."/>
        </authorList>
    </citation>
    <scope>NUCLEOTIDE SEQUENCE [LARGE SCALE GENOMIC DNA]</scope>
</reference>
<keyword evidence="13" id="KW-0934">Plastid</keyword>
<keyword evidence="11" id="KW-0999">Mitochondrion inner membrane</keyword>
<comment type="pathway">
    <text evidence="2 11">Pyrimidine metabolism; UMP biosynthesis via de novo pathway; orotate from (S)-dihydroorotate (quinone route): step 1/1.</text>
</comment>
<keyword evidence="8 11" id="KW-0560">Oxidoreductase</keyword>
<evidence type="ECO:0000256" key="11">
    <source>
        <dbReference type="RuleBase" id="RU361255"/>
    </source>
</evidence>
<dbReference type="PANTHER" id="PTHR48109">
    <property type="entry name" value="DIHYDROOROTATE DEHYDROGENASE (QUINONE), MITOCHONDRIAL-RELATED"/>
    <property type="match status" value="1"/>
</dbReference>
<dbReference type="PROSITE" id="PS00911">
    <property type="entry name" value="DHODEHASE_1"/>
    <property type="match status" value="1"/>
</dbReference>
<evidence type="ECO:0000256" key="3">
    <source>
        <dbReference type="ARBA" id="ARBA00005359"/>
    </source>
</evidence>
<dbReference type="EC" id="1.3.5.2" evidence="4 11"/>
<dbReference type="InterPro" id="IPR001295">
    <property type="entry name" value="Dihydroorotate_DH_CS"/>
</dbReference>
<sequence length="388" mass="42644">MLSQKFKNSKLYDNLINASLSKDDGLNPEQLSHLSLTILKLTCKWRRYKLVANALDRVASEFQRKDLRLGQNLFGCYFTNPIGLAAGFDKNGVTAGILDRFGFGFAELGTVTWHSQLGNCRPRLLRLSFEKAALNKMGFNNQGAQIVKSNLESQNLNKKGSRPAILGINLGKSKITALDWAYYDYASSLELLAPLLDYGVINVSSPNTPGLRTLQSVDQLKALLIRLRELPIRIPILVKIAPDLRNEDIDNIAKLAYNEGLAGIIAVNTSLDRLALKGRYLTQMGCKITKEFGGLSGEPIADRALEVIKRLRGAGDLTIPLIGVGGISSPRTAWERISAGASLIQIYTGWIYQGPLLVPKILEGLQSQLDRHGLSKLSDVVGSNMPWI</sequence>
<dbReference type="PROSITE" id="PS00912">
    <property type="entry name" value="DHODEHASE_2"/>
    <property type="match status" value="1"/>
</dbReference>
<keyword evidence="11" id="KW-0496">Mitochondrion</keyword>
<evidence type="ECO:0000256" key="8">
    <source>
        <dbReference type="ARBA" id="ARBA00023002"/>
    </source>
</evidence>
<protein>
    <recommendedName>
        <fullName evidence="5 11">Dihydroorotate dehydrogenase (quinone), mitochondrial</fullName>
        <shortName evidence="11">DHOdehase</shortName>
        <ecNumber evidence="4 11">1.3.5.2</ecNumber>
    </recommendedName>
</protein>
<geneLocation type="organellar chromatophore" evidence="13"/>
<dbReference type="EMBL" id="CP000815">
    <property type="protein sequence ID" value="ACB42794.1"/>
    <property type="molecule type" value="Genomic_DNA"/>
</dbReference>
<dbReference type="UniPathway" id="UPA00070">
    <property type="reaction ID" value="UER00946"/>
</dbReference>
<dbReference type="GO" id="GO:0106430">
    <property type="term" value="F:dihydroorotate dehydrogenase (quinone) activity"/>
    <property type="evidence" value="ECO:0007669"/>
    <property type="project" value="UniProtKB-EC"/>
</dbReference>
<accession>B1X4C5</accession>
<evidence type="ECO:0000256" key="7">
    <source>
        <dbReference type="ARBA" id="ARBA00022643"/>
    </source>
</evidence>
<comment type="cofactor">
    <cofactor evidence="11">
        <name>FMN</name>
        <dbReference type="ChEBI" id="CHEBI:58210"/>
    </cofactor>
    <text evidence="11">Binds 1 FMN per subunit.</text>
</comment>
<dbReference type="InterPro" id="IPR005720">
    <property type="entry name" value="Dihydroorotate_DH_cat"/>
</dbReference>
<dbReference type="InterPro" id="IPR005719">
    <property type="entry name" value="Dihydroorotate_DH_2"/>
</dbReference>
<proteinExistence type="inferred from homology"/>